<evidence type="ECO:0000259" key="1">
    <source>
        <dbReference type="Pfam" id="PF04754"/>
    </source>
</evidence>
<evidence type="ECO:0000313" key="3">
    <source>
        <dbReference type="Proteomes" id="UP000317550"/>
    </source>
</evidence>
<feature type="domain" description="Transposase (putative) YhgA-like" evidence="1">
    <location>
        <begin position="3"/>
        <end position="141"/>
    </location>
</feature>
<dbReference type="AlphaFoldDB" id="A0A516SL25"/>
<gene>
    <name evidence="2" type="ORF">FNU76_22335</name>
</gene>
<keyword evidence="3" id="KW-1185">Reference proteome</keyword>
<dbReference type="Proteomes" id="UP000317550">
    <property type="component" value="Chromosome"/>
</dbReference>
<dbReference type="EMBL" id="CP041730">
    <property type="protein sequence ID" value="QDQ28867.1"/>
    <property type="molecule type" value="Genomic_DNA"/>
</dbReference>
<reference evidence="3" key="1">
    <citation type="submission" date="2019-07" db="EMBL/GenBank/DDBJ databases">
        <title>Chitinimonas sp. nov., isolated from Ny-Alesund, arctica soil.</title>
        <authorList>
            <person name="Xu Q."/>
            <person name="Peng F."/>
        </authorList>
    </citation>
    <scope>NUCLEOTIDE SEQUENCE [LARGE SCALE GENOMIC DNA]</scope>
    <source>
        <strain evidence="3">R3-44</strain>
    </source>
</reference>
<sequence length="212" mass="23348">MFDHDAAYKSMFSIPRAVEDLLREFIDEEWVEKLDFSTLEQINGSFVTERWRRQMTDVVWKVRLADQELYICLLVEFQSTIDPTMALRVASYVLQLYLDLSKDPKRLPLTPSGKLPPVLPIVMYNGAPRWSAPLELDELIEAGPRQAPRFSALARVATHALFAIGPGRLSGARFEGPGECGGGHLSTGKCRQPGSGAPCNTQVEAVSGAAGA</sequence>
<dbReference type="InterPro" id="IPR006842">
    <property type="entry name" value="Transposase_31"/>
</dbReference>
<organism evidence="2 3">
    <name type="scientific">Chitinimonas arctica</name>
    <dbReference type="NCBI Taxonomy" id="2594795"/>
    <lineage>
        <taxon>Bacteria</taxon>
        <taxon>Pseudomonadati</taxon>
        <taxon>Pseudomonadota</taxon>
        <taxon>Betaproteobacteria</taxon>
        <taxon>Neisseriales</taxon>
        <taxon>Chitinibacteraceae</taxon>
        <taxon>Chitinimonas</taxon>
    </lineage>
</organism>
<dbReference type="OrthoDB" id="4539897at2"/>
<dbReference type="Pfam" id="PF04754">
    <property type="entry name" value="Transposase_31"/>
    <property type="match status" value="1"/>
</dbReference>
<protein>
    <submittedName>
        <fullName evidence="2">Rpn family recombination-promoting nuclease/putative transposase</fullName>
    </submittedName>
</protein>
<proteinExistence type="predicted"/>
<dbReference type="PANTHER" id="PTHR34611:SF2">
    <property type="entry name" value="INACTIVE RECOMBINATION-PROMOTING NUCLEASE-LIKE PROTEIN RPNE-RELATED"/>
    <property type="match status" value="1"/>
</dbReference>
<dbReference type="KEGG" id="cari:FNU76_22335"/>
<dbReference type="InterPro" id="IPR051699">
    <property type="entry name" value="Rpn/YhgA-like_nuclease"/>
</dbReference>
<evidence type="ECO:0000313" key="2">
    <source>
        <dbReference type="EMBL" id="QDQ28867.1"/>
    </source>
</evidence>
<name>A0A516SL25_9NEIS</name>
<accession>A0A516SL25</accession>
<dbReference type="PANTHER" id="PTHR34611">
    <property type="match status" value="1"/>
</dbReference>
<dbReference type="RefSeq" id="WP_144280250.1">
    <property type="nucleotide sequence ID" value="NZ_CP041730.1"/>
</dbReference>